<feature type="non-terminal residue" evidence="1">
    <location>
        <position position="1"/>
    </location>
</feature>
<dbReference type="AlphaFoldDB" id="X1P4I4"/>
<protein>
    <submittedName>
        <fullName evidence="1">Uncharacterized protein</fullName>
    </submittedName>
</protein>
<sequence>SVLEVFADILGIRVDFGFLDKMVAQIEEIVERLYEGFPPEIKERYDKRKFVAQAKPRGITEEDAKWIKEHIDEFFKKRGEQGGQRSV</sequence>
<accession>X1P4I4</accession>
<proteinExistence type="predicted"/>
<dbReference type="EMBL" id="BARV01041489">
    <property type="protein sequence ID" value="GAI51222.1"/>
    <property type="molecule type" value="Genomic_DNA"/>
</dbReference>
<reference evidence="1" key="1">
    <citation type="journal article" date="2014" name="Front. Microbiol.">
        <title>High frequency of phylogenetically diverse reductive dehalogenase-homologous genes in deep subseafloor sedimentary metagenomes.</title>
        <authorList>
            <person name="Kawai M."/>
            <person name="Futagami T."/>
            <person name="Toyoda A."/>
            <person name="Takaki Y."/>
            <person name="Nishi S."/>
            <person name="Hori S."/>
            <person name="Arai W."/>
            <person name="Tsubouchi T."/>
            <person name="Morono Y."/>
            <person name="Uchiyama I."/>
            <person name="Ito T."/>
            <person name="Fujiyama A."/>
            <person name="Inagaki F."/>
            <person name="Takami H."/>
        </authorList>
    </citation>
    <scope>NUCLEOTIDE SEQUENCE</scope>
    <source>
        <strain evidence="1">Expedition CK06-06</strain>
    </source>
</reference>
<comment type="caution">
    <text evidence="1">The sequence shown here is derived from an EMBL/GenBank/DDBJ whole genome shotgun (WGS) entry which is preliminary data.</text>
</comment>
<evidence type="ECO:0000313" key="1">
    <source>
        <dbReference type="EMBL" id="GAI51222.1"/>
    </source>
</evidence>
<name>X1P4I4_9ZZZZ</name>
<organism evidence="1">
    <name type="scientific">marine sediment metagenome</name>
    <dbReference type="NCBI Taxonomy" id="412755"/>
    <lineage>
        <taxon>unclassified sequences</taxon>
        <taxon>metagenomes</taxon>
        <taxon>ecological metagenomes</taxon>
    </lineage>
</organism>
<gene>
    <name evidence="1" type="ORF">S06H3_62782</name>
</gene>